<proteinExistence type="predicted"/>
<evidence type="ECO:0000313" key="2">
    <source>
        <dbReference type="Proteomes" id="UP000811545"/>
    </source>
</evidence>
<dbReference type="SUPFAM" id="SSF50447">
    <property type="entry name" value="Translation proteins"/>
    <property type="match status" value="1"/>
</dbReference>
<dbReference type="EMBL" id="QLTW01000034">
    <property type="protein sequence ID" value="MBT9144949.1"/>
    <property type="molecule type" value="Genomic_DNA"/>
</dbReference>
<sequence length="86" mass="9658">MTEERNEEEIGRATHYFDKAGVAVIELTAPLKIGDKIHIKGHTTDFEQDVSSIQIEHNSISEGKKGDAVGIKVSERVREHDIVFKK</sequence>
<evidence type="ECO:0008006" key="3">
    <source>
        <dbReference type="Google" id="ProtNLM"/>
    </source>
</evidence>
<dbReference type="Proteomes" id="UP000811545">
    <property type="component" value="Unassembled WGS sequence"/>
</dbReference>
<dbReference type="InterPro" id="IPR009000">
    <property type="entry name" value="Transl_B-barrel_sf"/>
</dbReference>
<dbReference type="AlphaFoldDB" id="A0A9E2BH45"/>
<organism evidence="1 2">
    <name type="scientific">Psychracetigena formicireducens</name>
    <dbReference type="NCBI Taxonomy" id="2986056"/>
    <lineage>
        <taxon>Bacteria</taxon>
        <taxon>Bacillati</taxon>
        <taxon>Candidatus Lithacetigenota</taxon>
        <taxon>Candidatus Psychracetigena</taxon>
    </lineage>
</organism>
<accession>A0A9E2BH45</accession>
<protein>
    <recommendedName>
        <fullName evidence="3">Translation elongation factor-like protein</fullName>
    </recommendedName>
</protein>
<gene>
    <name evidence="1" type="ORF">DDT42_00805</name>
</gene>
<dbReference type="Gene3D" id="2.40.30.10">
    <property type="entry name" value="Translation factors"/>
    <property type="match status" value="1"/>
</dbReference>
<name>A0A9E2BH45_PSYF1</name>
<comment type="caution">
    <text evidence="1">The sequence shown here is derived from an EMBL/GenBank/DDBJ whole genome shotgun (WGS) entry which is preliminary data.</text>
</comment>
<evidence type="ECO:0000313" key="1">
    <source>
        <dbReference type="EMBL" id="MBT9144949.1"/>
    </source>
</evidence>
<reference evidence="1 2" key="1">
    <citation type="journal article" date="2021" name="bioRxiv">
        <title>Unique metabolic strategies in Hadean analogues reveal hints for primordial physiology.</title>
        <authorList>
            <person name="Nobu M.K."/>
            <person name="Nakai R."/>
            <person name="Tamazawa S."/>
            <person name="Mori H."/>
            <person name="Toyoda A."/>
            <person name="Ijiri A."/>
            <person name="Suzuki S."/>
            <person name="Kurokawa K."/>
            <person name="Kamagata Y."/>
            <person name="Tamaki H."/>
        </authorList>
    </citation>
    <scope>NUCLEOTIDE SEQUENCE [LARGE SCALE GENOMIC DNA]</scope>
    <source>
        <strain evidence="1">BS525</strain>
    </source>
</reference>